<evidence type="ECO:0000313" key="3">
    <source>
        <dbReference type="Proteomes" id="UP001151760"/>
    </source>
</evidence>
<organism evidence="2 3">
    <name type="scientific">Tanacetum coccineum</name>
    <dbReference type="NCBI Taxonomy" id="301880"/>
    <lineage>
        <taxon>Eukaryota</taxon>
        <taxon>Viridiplantae</taxon>
        <taxon>Streptophyta</taxon>
        <taxon>Embryophyta</taxon>
        <taxon>Tracheophyta</taxon>
        <taxon>Spermatophyta</taxon>
        <taxon>Magnoliopsida</taxon>
        <taxon>eudicotyledons</taxon>
        <taxon>Gunneridae</taxon>
        <taxon>Pentapetalae</taxon>
        <taxon>asterids</taxon>
        <taxon>campanulids</taxon>
        <taxon>Asterales</taxon>
        <taxon>Asteraceae</taxon>
        <taxon>Asteroideae</taxon>
        <taxon>Anthemideae</taxon>
        <taxon>Anthemidinae</taxon>
        <taxon>Tanacetum</taxon>
    </lineage>
</organism>
<comment type="caution">
    <text evidence="2">The sequence shown here is derived from an EMBL/GenBank/DDBJ whole genome shotgun (WGS) entry which is preliminary data.</text>
</comment>
<accession>A0ABQ5AF99</accession>
<keyword evidence="3" id="KW-1185">Reference proteome</keyword>
<gene>
    <name evidence="2" type="ORF">Tco_0821391</name>
</gene>
<feature type="compositionally biased region" description="Basic and acidic residues" evidence="1">
    <location>
        <begin position="94"/>
        <end position="112"/>
    </location>
</feature>
<evidence type="ECO:0000313" key="2">
    <source>
        <dbReference type="EMBL" id="GJT00222.1"/>
    </source>
</evidence>
<feature type="compositionally biased region" description="Acidic residues" evidence="1">
    <location>
        <begin position="1"/>
        <end position="10"/>
    </location>
</feature>
<dbReference type="EMBL" id="BQNB010012178">
    <property type="protein sequence ID" value="GJT00222.1"/>
    <property type="molecule type" value="Genomic_DNA"/>
</dbReference>
<sequence>MQTIHDEEEPATLPHESPLHSVHSLGRDEGNLSLNELTDLYTSLSKKVGALENEQQQTKKTYSTAITKLIFRMKKLEKQVKTSKARRRVRLVLSEDKDAAEDSSKQGRKISEIDTDPSISLVEDEGPSWFQEDAEIQENNSDDR</sequence>
<proteinExistence type="predicted"/>
<reference evidence="2" key="2">
    <citation type="submission" date="2022-01" db="EMBL/GenBank/DDBJ databases">
        <authorList>
            <person name="Yamashiro T."/>
            <person name="Shiraishi A."/>
            <person name="Satake H."/>
            <person name="Nakayama K."/>
        </authorList>
    </citation>
    <scope>NUCLEOTIDE SEQUENCE</scope>
</reference>
<feature type="region of interest" description="Disordered" evidence="1">
    <location>
        <begin position="94"/>
        <end position="144"/>
    </location>
</feature>
<feature type="compositionally biased region" description="Acidic residues" evidence="1">
    <location>
        <begin position="122"/>
        <end position="136"/>
    </location>
</feature>
<protein>
    <submittedName>
        <fullName evidence="2">Uncharacterized protein</fullName>
    </submittedName>
</protein>
<evidence type="ECO:0000256" key="1">
    <source>
        <dbReference type="SAM" id="MobiDB-lite"/>
    </source>
</evidence>
<dbReference type="Proteomes" id="UP001151760">
    <property type="component" value="Unassembled WGS sequence"/>
</dbReference>
<reference evidence="2" key="1">
    <citation type="journal article" date="2022" name="Int. J. Mol. Sci.">
        <title>Draft Genome of Tanacetum Coccineum: Genomic Comparison of Closely Related Tanacetum-Family Plants.</title>
        <authorList>
            <person name="Yamashiro T."/>
            <person name="Shiraishi A."/>
            <person name="Nakayama K."/>
            <person name="Satake H."/>
        </authorList>
    </citation>
    <scope>NUCLEOTIDE SEQUENCE</scope>
</reference>
<name>A0ABQ5AF99_9ASTR</name>
<feature type="region of interest" description="Disordered" evidence="1">
    <location>
        <begin position="1"/>
        <end position="30"/>
    </location>
</feature>